<reference evidence="1 2" key="1">
    <citation type="submission" date="2023-03" db="EMBL/GenBank/DDBJ databases">
        <title>High-quality genome of Scylla paramamosain provides insights in environmental adaptation.</title>
        <authorList>
            <person name="Zhang L."/>
        </authorList>
    </citation>
    <scope>NUCLEOTIDE SEQUENCE [LARGE SCALE GENOMIC DNA]</scope>
    <source>
        <strain evidence="1">LZ_2023a</strain>
        <tissue evidence="1">Muscle</tissue>
    </source>
</reference>
<protein>
    <submittedName>
        <fullName evidence="1">Uncharacterized protein</fullName>
    </submittedName>
</protein>
<keyword evidence="2" id="KW-1185">Reference proteome</keyword>
<name>A0AAW0UF01_SCYPA</name>
<evidence type="ECO:0000313" key="1">
    <source>
        <dbReference type="EMBL" id="KAK8396812.1"/>
    </source>
</evidence>
<accession>A0AAW0UF01</accession>
<sequence>MLGLEAAIERYGSEDFPLIYIKYQFFFQITPKRASVTAPYPDGVTCVRNYTARVQKAPCGVKLNGGSKVTGKKVGAAAGNT</sequence>
<dbReference type="Proteomes" id="UP001487740">
    <property type="component" value="Unassembled WGS sequence"/>
</dbReference>
<evidence type="ECO:0000313" key="2">
    <source>
        <dbReference type="Proteomes" id="UP001487740"/>
    </source>
</evidence>
<proteinExistence type="predicted"/>
<organism evidence="1 2">
    <name type="scientific">Scylla paramamosain</name>
    <name type="common">Mud crab</name>
    <dbReference type="NCBI Taxonomy" id="85552"/>
    <lineage>
        <taxon>Eukaryota</taxon>
        <taxon>Metazoa</taxon>
        <taxon>Ecdysozoa</taxon>
        <taxon>Arthropoda</taxon>
        <taxon>Crustacea</taxon>
        <taxon>Multicrustacea</taxon>
        <taxon>Malacostraca</taxon>
        <taxon>Eumalacostraca</taxon>
        <taxon>Eucarida</taxon>
        <taxon>Decapoda</taxon>
        <taxon>Pleocyemata</taxon>
        <taxon>Brachyura</taxon>
        <taxon>Eubrachyura</taxon>
        <taxon>Portunoidea</taxon>
        <taxon>Portunidae</taxon>
        <taxon>Portuninae</taxon>
        <taxon>Scylla</taxon>
    </lineage>
</organism>
<gene>
    <name evidence="1" type="ORF">O3P69_005050</name>
</gene>
<dbReference type="AlphaFoldDB" id="A0AAW0UF01"/>
<comment type="caution">
    <text evidence="1">The sequence shown here is derived from an EMBL/GenBank/DDBJ whole genome shotgun (WGS) entry which is preliminary data.</text>
</comment>
<dbReference type="EMBL" id="JARAKH010000015">
    <property type="protein sequence ID" value="KAK8396812.1"/>
    <property type="molecule type" value="Genomic_DNA"/>
</dbReference>